<keyword evidence="2" id="KW-1185">Reference proteome</keyword>
<sequence>MQDATFWWFPLLQYKIQAAKYDRVCDQHSELRTQAEEELFPCQNIGESFDADQPDNSAVVSLRAANH</sequence>
<protein>
    <submittedName>
        <fullName evidence="1">Uncharacterized protein</fullName>
    </submittedName>
</protein>
<proteinExistence type="predicted"/>
<accession>A0A366H1C3</accession>
<gene>
    <name evidence="1" type="ORF">DFR37_1165</name>
</gene>
<name>A0A366H1C3_9BURK</name>
<comment type="caution">
    <text evidence="1">The sequence shown here is derived from an EMBL/GenBank/DDBJ whole genome shotgun (WGS) entry which is preliminary data.</text>
</comment>
<dbReference type="Proteomes" id="UP000253628">
    <property type="component" value="Unassembled WGS sequence"/>
</dbReference>
<reference evidence="1 2" key="1">
    <citation type="submission" date="2018-06" db="EMBL/GenBank/DDBJ databases">
        <title>Genomic Encyclopedia of Type Strains, Phase IV (KMG-IV): sequencing the most valuable type-strain genomes for metagenomic binning, comparative biology and taxonomic classification.</title>
        <authorList>
            <person name="Goeker M."/>
        </authorList>
    </citation>
    <scope>NUCLEOTIDE SEQUENCE [LARGE SCALE GENOMIC DNA]</scope>
    <source>
        <strain evidence="1 2">DSM 25520</strain>
    </source>
</reference>
<evidence type="ECO:0000313" key="2">
    <source>
        <dbReference type="Proteomes" id="UP000253628"/>
    </source>
</evidence>
<dbReference type="EMBL" id="QNRQ01000016">
    <property type="protein sequence ID" value="RBP35568.1"/>
    <property type="molecule type" value="Genomic_DNA"/>
</dbReference>
<evidence type="ECO:0000313" key="1">
    <source>
        <dbReference type="EMBL" id="RBP35568.1"/>
    </source>
</evidence>
<dbReference type="AlphaFoldDB" id="A0A366H1C3"/>
<organism evidence="1 2">
    <name type="scientific">Eoetvoesiella caeni</name>
    <dbReference type="NCBI Taxonomy" id="645616"/>
    <lineage>
        <taxon>Bacteria</taxon>
        <taxon>Pseudomonadati</taxon>
        <taxon>Pseudomonadota</taxon>
        <taxon>Betaproteobacteria</taxon>
        <taxon>Burkholderiales</taxon>
        <taxon>Alcaligenaceae</taxon>
        <taxon>Eoetvoesiella</taxon>
    </lineage>
</organism>